<feature type="compositionally biased region" description="Acidic residues" evidence="1">
    <location>
        <begin position="250"/>
        <end position="269"/>
    </location>
</feature>
<reference evidence="3" key="1">
    <citation type="submission" date="2025-08" db="UniProtKB">
        <authorList>
            <consortium name="RefSeq"/>
        </authorList>
    </citation>
    <scope>IDENTIFICATION</scope>
    <source>
        <tissue evidence="3">Whole larvae</tissue>
    </source>
</reference>
<dbReference type="SUPFAM" id="SSF50978">
    <property type="entry name" value="WD40 repeat-like"/>
    <property type="match status" value="1"/>
</dbReference>
<feature type="compositionally biased region" description="Basic and acidic residues" evidence="1">
    <location>
        <begin position="310"/>
        <end position="354"/>
    </location>
</feature>
<evidence type="ECO:0000313" key="3">
    <source>
        <dbReference type="RefSeq" id="XP_031766394.2"/>
    </source>
</evidence>
<dbReference type="PANTHER" id="PTHR16022:SF0">
    <property type="entry name" value="CYTOPLASMIC DYNEIN 2 INTERMEDIATE CHAIN 1"/>
    <property type="match status" value="1"/>
</dbReference>
<dbReference type="InterPro" id="IPR036322">
    <property type="entry name" value="WD40_repeat_dom_sf"/>
</dbReference>
<dbReference type="GO" id="GO:0045503">
    <property type="term" value="F:dynein light chain binding"/>
    <property type="evidence" value="ECO:0007669"/>
    <property type="project" value="InterPro"/>
</dbReference>
<organism evidence="2 3">
    <name type="scientific">Galleria mellonella</name>
    <name type="common">Greater wax moth</name>
    <dbReference type="NCBI Taxonomy" id="7137"/>
    <lineage>
        <taxon>Eukaryota</taxon>
        <taxon>Metazoa</taxon>
        <taxon>Ecdysozoa</taxon>
        <taxon>Arthropoda</taxon>
        <taxon>Hexapoda</taxon>
        <taxon>Insecta</taxon>
        <taxon>Pterygota</taxon>
        <taxon>Neoptera</taxon>
        <taxon>Endopterygota</taxon>
        <taxon>Lepidoptera</taxon>
        <taxon>Glossata</taxon>
        <taxon>Ditrysia</taxon>
        <taxon>Pyraloidea</taxon>
        <taxon>Pyralidae</taxon>
        <taxon>Galleriinae</taxon>
        <taxon>Galleria</taxon>
    </lineage>
</organism>
<gene>
    <name evidence="3" type="primary">LOC113510041</name>
</gene>
<sequence length="1173" mass="132036">MKTTIRKISDNKVKSKAKTAKDDVPMLSKKEDKEKSTTSKSTRNAVSNTQNTLSTPRNTLSTPRNILSTPRNYTQKSSTTDIYVQKKNIQTAKAPRKSTGATNKTSSLSPMKDLLKSSSSSVSHSNRLEKKVSKKDETKESDKTVKRTPRLAKDLPYANVTVNSPAPKKKLDLNLERTNSKNSARNSDNDDRQRSKTRTLKEDEVKVLTPEIVDNNAEMINLSRRLGAQPKAFFVDLEDEKKQSKVQADETSDEQVSYEDDFESYESDFDSYHSESNSTSSNNEQPDKHSDSDNNTQSQHADDDDDDIDDKNNVKGDQFKRRSQSEKNKSGESGKRGDLGHTESEDGVKDLKDDERMLDSGNFDLRESQRSANRAKPAAMDFILEDGELDVKTSLTDEGFQEMSSSSAVSSMRTLHVDVLDRPLFIDFTKSKENKRKRRIFERLKQRAEDILSMVTLHEMSYSLFEMQPITYDVYMATFGRSNYMQTAVQTFEDGITEEVQTEETECDVKWTQCPVDFSNHDIYLTQDVKNRKYSQNLEDYLTKFTILINETSIRDVNDMNGMDENYKLNPLRIYLEQKDGVGNGKMLQYDSYNSKFKNNEFNVNRLKKFMKKAESRISHVLTANANSEELPDIVKTSKYPFSKGFVTLTNQNVTDEKISFIINTKIVGVIYSENKNNLILTIHKASNTTADRCTVCLWNLSVARREPVKILTAIDNIVVGRFRGGTDGVFVAALEDGSIHLWDLSEEPMWQNSIASDEKTTNLVEINAGSAMTQIEKDREWNLKNSQVVYNGGSVPYALQTCAYTSSACNLLDNTAVDRVVGLELDCRQTSRDVGSKFIGQVCVLQRIGILTIWSIIQEKLKTNSDIGKAFWSKMKLQKSQTISLVEYINVGEPSINSTSFNLNAAKRRVLLRKKERTRDKKGSRPKSAVSFDRPTSAASIKKTMLPIENNWENGIVCSDLKIMKYNNTDNFLIAKNCGEVLCCTKNVAAVKVNRLSVASDATTVTCLEVSQHGLPYFLAATDVGTVNLCSVLDARVLLTLDTRNYPERKEMEKYQSDSKGRYVGSVTVDPHSSPKDVQILQGISVKSVYWSTVNPCCVYTLLREGTLVSWDLAHSDIYAASVAERAALALAASADTLALLTPEGEVQIHRLVGDRSADKYLQLFMKYITLL</sequence>
<feature type="region of interest" description="Disordered" evidence="1">
    <location>
        <begin position="239"/>
        <end position="354"/>
    </location>
</feature>
<dbReference type="AlphaFoldDB" id="A0A6J3C5X6"/>
<evidence type="ECO:0000313" key="2">
    <source>
        <dbReference type="Proteomes" id="UP001652740"/>
    </source>
</evidence>
<dbReference type="InParanoid" id="A0A6J3C5X6"/>
<dbReference type="GO" id="GO:0042073">
    <property type="term" value="P:intraciliary transport"/>
    <property type="evidence" value="ECO:0007669"/>
    <property type="project" value="InterPro"/>
</dbReference>
<accession>A0A6J3C5X6</accession>
<feature type="compositionally biased region" description="Low complexity" evidence="1">
    <location>
        <begin position="106"/>
        <end position="125"/>
    </location>
</feature>
<feature type="region of interest" description="Disordered" evidence="1">
    <location>
        <begin position="915"/>
        <end position="937"/>
    </location>
</feature>
<evidence type="ECO:0000256" key="1">
    <source>
        <dbReference type="SAM" id="MobiDB-lite"/>
    </source>
</evidence>
<feature type="compositionally biased region" description="Polar residues" evidence="1">
    <location>
        <begin position="43"/>
        <end position="91"/>
    </location>
</feature>
<feature type="compositionally biased region" description="Basic and acidic residues" evidence="1">
    <location>
        <begin position="169"/>
        <end position="179"/>
    </location>
</feature>
<feature type="compositionally biased region" description="Basic and acidic residues" evidence="1">
    <location>
        <begin position="126"/>
        <end position="145"/>
    </location>
</feature>
<dbReference type="RefSeq" id="XP_031766394.2">
    <property type="nucleotide sequence ID" value="XM_031910534.2"/>
</dbReference>
<dbReference type="GO" id="GO:0045504">
    <property type="term" value="F:dynein heavy chain binding"/>
    <property type="evidence" value="ECO:0007669"/>
    <property type="project" value="InterPro"/>
</dbReference>
<dbReference type="InterPro" id="IPR042505">
    <property type="entry name" value="DYNC2I1"/>
</dbReference>
<feature type="compositionally biased region" description="Basic and acidic residues" evidence="1">
    <location>
        <begin position="7"/>
        <end position="37"/>
    </location>
</feature>
<dbReference type="KEGG" id="gmw:113510041"/>
<protein>
    <submittedName>
        <fullName evidence="3">Uncharacterized protein LOC113510041</fullName>
    </submittedName>
</protein>
<dbReference type="Proteomes" id="UP001652740">
    <property type="component" value="Unplaced"/>
</dbReference>
<proteinExistence type="predicted"/>
<feature type="compositionally biased region" description="Low complexity" evidence="1">
    <location>
        <begin position="274"/>
        <end position="284"/>
    </location>
</feature>
<feature type="compositionally biased region" description="Basic and acidic residues" evidence="1">
    <location>
        <begin position="187"/>
        <end position="206"/>
    </location>
</feature>
<dbReference type="GeneID" id="113510041"/>
<dbReference type="GO" id="GO:0005929">
    <property type="term" value="C:cilium"/>
    <property type="evidence" value="ECO:0007669"/>
    <property type="project" value="GOC"/>
</dbReference>
<dbReference type="PANTHER" id="PTHR16022">
    <property type="entry name" value="WD REPEAT DOMAIN 60"/>
    <property type="match status" value="1"/>
</dbReference>
<name>A0A6J3C5X6_GALME</name>
<keyword evidence="2" id="KW-1185">Reference proteome</keyword>
<feature type="region of interest" description="Disordered" evidence="1">
    <location>
        <begin position="1"/>
        <end position="211"/>
    </location>
</feature>
<dbReference type="GO" id="GO:0005868">
    <property type="term" value="C:cytoplasmic dynein complex"/>
    <property type="evidence" value="ECO:0007669"/>
    <property type="project" value="InterPro"/>
</dbReference>